<dbReference type="Proteomes" id="UP001250791">
    <property type="component" value="Unassembled WGS sequence"/>
</dbReference>
<dbReference type="EC" id="2.1.1.-" evidence="1"/>
<dbReference type="GO" id="GO:0032259">
    <property type="term" value="P:methylation"/>
    <property type="evidence" value="ECO:0007669"/>
    <property type="project" value="UniProtKB-KW"/>
</dbReference>
<keyword evidence="1" id="KW-0489">Methyltransferase</keyword>
<dbReference type="InterPro" id="IPR029063">
    <property type="entry name" value="SAM-dependent_MTases_sf"/>
</dbReference>
<dbReference type="SUPFAM" id="SSF53335">
    <property type="entry name" value="S-adenosyl-L-methionine-dependent methyltransferases"/>
    <property type="match status" value="1"/>
</dbReference>
<gene>
    <name evidence="1" type="ORF">J2W52_004741</name>
</gene>
<dbReference type="PANTHER" id="PTHR40036:SF1">
    <property type="entry name" value="MACROCIN O-METHYLTRANSFERASE"/>
    <property type="match status" value="1"/>
</dbReference>
<protein>
    <submittedName>
        <fullName evidence="1">O-methyltransferase</fullName>
        <ecNumber evidence="1">2.1.1.-</ecNumber>
    </submittedName>
</protein>
<evidence type="ECO:0000313" key="1">
    <source>
        <dbReference type="EMBL" id="MDR6903108.1"/>
    </source>
</evidence>
<dbReference type="GO" id="GO:0008168">
    <property type="term" value="F:methyltransferase activity"/>
    <property type="evidence" value="ECO:0007669"/>
    <property type="project" value="UniProtKB-KW"/>
</dbReference>
<dbReference type="EMBL" id="JAVDUP010000006">
    <property type="protein sequence ID" value="MDR6903108.1"/>
    <property type="molecule type" value="Genomic_DNA"/>
</dbReference>
<name>A0ABU1SVV5_9HYPH</name>
<keyword evidence="2" id="KW-1185">Reference proteome</keyword>
<accession>A0ABU1SVV5</accession>
<dbReference type="Pfam" id="PF05711">
    <property type="entry name" value="TylF"/>
    <property type="match status" value="1"/>
</dbReference>
<organism evidence="1 2">
    <name type="scientific">Rhizobium miluonense</name>
    <dbReference type="NCBI Taxonomy" id="411945"/>
    <lineage>
        <taxon>Bacteria</taxon>
        <taxon>Pseudomonadati</taxon>
        <taxon>Pseudomonadota</taxon>
        <taxon>Alphaproteobacteria</taxon>
        <taxon>Hyphomicrobiales</taxon>
        <taxon>Rhizobiaceae</taxon>
        <taxon>Rhizobium/Agrobacterium group</taxon>
        <taxon>Rhizobium</taxon>
    </lineage>
</organism>
<dbReference type="Gene3D" id="3.40.50.150">
    <property type="entry name" value="Vaccinia Virus protein VP39"/>
    <property type="match status" value="1"/>
</dbReference>
<dbReference type="RefSeq" id="WP_310234156.1">
    <property type="nucleotide sequence ID" value="NZ_JAVDUP010000006.1"/>
</dbReference>
<evidence type="ECO:0000313" key="2">
    <source>
        <dbReference type="Proteomes" id="UP001250791"/>
    </source>
</evidence>
<dbReference type="PANTHER" id="PTHR40036">
    <property type="entry name" value="MACROCIN O-METHYLTRANSFERASE"/>
    <property type="match status" value="1"/>
</dbReference>
<reference evidence="1 2" key="1">
    <citation type="submission" date="2023-07" db="EMBL/GenBank/DDBJ databases">
        <title>Sorghum-associated microbial communities from plants grown in Nebraska, USA.</title>
        <authorList>
            <person name="Schachtman D."/>
        </authorList>
    </citation>
    <scope>NUCLEOTIDE SEQUENCE [LARGE SCALE GENOMIC DNA]</scope>
    <source>
        <strain evidence="1 2">3199</strain>
    </source>
</reference>
<keyword evidence="1" id="KW-0808">Transferase</keyword>
<dbReference type="InterPro" id="IPR008884">
    <property type="entry name" value="TylF_MeTrfase"/>
</dbReference>
<sequence length="272" mass="30604">MMILSSWENIGRINVDNFFITRNFDWGLRRSSHADRALNLITRRFGVESRTASFVDAALYRITGMKFSAVHSGVSTNVEQRMNMFHLVSQTIAYDVEGDLVEVGCNQGQSSVLIAKVISDFGSSKQLHVFDSFEGLPPASDVDGASYREGDLATSEEVLVHNFKLHGLRLPIIHKGWFKDTLVDGLPKKISFAYLDGDLYDSIMISLENVYPRLSKGGICLVDDYCDTEINPDGWNYLPGVKKACDDFLCDKPEQMSYIYSGAFTHAFFRKH</sequence>
<comment type="caution">
    <text evidence="1">The sequence shown here is derived from an EMBL/GenBank/DDBJ whole genome shotgun (WGS) entry which is preliminary data.</text>
</comment>
<proteinExistence type="predicted"/>